<dbReference type="Proteomes" id="UP000261620">
    <property type="component" value="Unplaced"/>
</dbReference>
<keyword evidence="2" id="KW-0732">Signal</keyword>
<keyword evidence="4" id="KW-1185">Reference proteome</keyword>
<name>A0A3Q3X611_MOLML</name>
<accession>A0A3Q3X611</accession>
<dbReference type="InterPro" id="IPR039015">
    <property type="entry name" value="ENDOD1"/>
</dbReference>
<organism evidence="3 4">
    <name type="scientific">Mola mola</name>
    <name type="common">Ocean sunfish</name>
    <name type="synonym">Tetraodon mola</name>
    <dbReference type="NCBI Taxonomy" id="94237"/>
    <lineage>
        <taxon>Eukaryota</taxon>
        <taxon>Metazoa</taxon>
        <taxon>Chordata</taxon>
        <taxon>Craniata</taxon>
        <taxon>Vertebrata</taxon>
        <taxon>Euteleostomi</taxon>
        <taxon>Actinopterygii</taxon>
        <taxon>Neopterygii</taxon>
        <taxon>Teleostei</taxon>
        <taxon>Neoteleostei</taxon>
        <taxon>Acanthomorphata</taxon>
        <taxon>Eupercaria</taxon>
        <taxon>Tetraodontiformes</taxon>
        <taxon>Molidae</taxon>
        <taxon>Mola</taxon>
    </lineage>
</organism>
<proteinExistence type="predicted"/>
<dbReference type="PANTHER" id="PTHR21472">
    <property type="entry name" value="ENDONUCLEASE DOMAIN-CONTAINING 1 PROTEIN ENDOD1"/>
    <property type="match status" value="1"/>
</dbReference>
<feature type="signal peptide" evidence="2">
    <location>
        <begin position="1"/>
        <end position="27"/>
    </location>
</feature>
<dbReference type="OMA" id="CCAAPEG"/>
<dbReference type="AlphaFoldDB" id="A0A3Q3X611"/>
<sequence length="494" mass="51807">MLCPATVSAVAAALWLLTVLGPDLSDAAEDNSEPGFSLCSHCFYKQTPPKGAPAGPLLHPFCHSLPGGQAFATLSNPTCGTAVYSAFHLSHGWTEREEKEENTEVVIPALLRGSEDAYILGSPTNSRLKLWDSTVTVLVQSIISPQCSSLQGDLYILIGVGGFKAAEDGDECKTKPLWSTVCCAAPEGKGDFSLGLIVDAEERERHVSLKELEETLGVAELFSEGCGGAYGETVGITLGLHSIGPTGFTGEANEGEETGSGTTSQDPHEASSESLSEGETVEEQETDTNSSSTLGFILTTTLSILKVPLKPVFSTITQLPGQVTYVLQEDLGVLSVLPGDTFSFLHLLTSDLLSWMGTAADILLGVGETCFCNAYHCTSSMLGELLNSCYTGVTGMGTLAGDTVGIFGNTLDSGWRVTKFFGGCLWEQSTGYVGTVMSEMGGQAKAAGGGLGRLVWRSGNGVGNIFSVGGGLIMGIMDKFMGTVQEAFGQEYES</sequence>
<dbReference type="STRING" id="94237.ENSMMOP00000020784"/>
<reference evidence="3" key="2">
    <citation type="submission" date="2025-09" db="UniProtKB">
        <authorList>
            <consortium name="Ensembl"/>
        </authorList>
    </citation>
    <scope>IDENTIFICATION</scope>
</reference>
<feature type="chain" id="PRO_5018546974" evidence="2">
    <location>
        <begin position="28"/>
        <end position="494"/>
    </location>
</feature>
<protein>
    <submittedName>
        <fullName evidence="3">Uncharacterized protein</fullName>
    </submittedName>
</protein>
<dbReference type="PANTHER" id="PTHR21472:SF23">
    <property type="entry name" value="INO80 COMPLEX SUBUNIT E"/>
    <property type="match status" value="1"/>
</dbReference>
<reference evidence="3" key="1">
    <citation type="submission" date="2025-08" db="UniProtKB">
        <authorList>
            <consortium name="Ensembl"/>
        </authorList>
    </citation>
    <scope>IDENTIFICATION</scope>
</reference>
<feature type="region of interest" description="Disordered" evidence="1">
    <location>
        <begin position="245"/>
        <end position="292"/>
    </location>
</feature>
<dbReference type="Ensembl" id="ENSMMOT00000021130.1">
    <property type="protein sequence ID" value="ENSMMOP00000020784.1"/>
    <property type="gene ID" value="ENSMMOG00000015809.1"/>
</dbReference>
<evidence type="ECO:0000256" key="1">
    <source>
        <dbReference type="SAM" id="MobiDB-lite"/>
    </source>
</evidence>
<evidence type="ECO:0000313" key="3">
    <source>
        <dbReference type="Ensembl" id="ENSMMOP00000020784.1"/>
    </source>
</evidence>
<evidence type="ECO:0000256" key="2">
    <source>
        <dbReference type="SAM" id="SignalP"/>
    </source>
</evidence>
<evidence type="ECO:0000313" key="4">
    <source>
        <dbReference type="Proteomes" id="UP000261620"/>
    </source>
</evidence>